<dbReference type="PANTHER" id="PTHR11102">
    <property type="entry name" value="SEL-1-LIKE PROTEIN"/>
    <property type="match status" value="1"/>
</dbReference>
<evidence type="ECO:0008006" key="2">
    <source>
        <dbReference type="Google" id="ProtNLM"/>
    </source>
</evidence>
<reference evidence="1" key="1">
    <citation type="submission" date="2018-06" db="EMBL/GenBank/DDBJ databases">
        <authorList>
            <person name="Zhirakovskaya E."/>
        </authorList>
    </citation>
    <scope>NUCLEOTIDE SEQUENCE</scope>
</reference>
<gene>
    <name evidence="1" type="ORF">MNBD_GAMMA12-2582</name>
</gene>
<dbReference type="SUPFAM" id="SSF81901">
    <property type="entry name" value="HCP-like"/>
    <property type="match status" value="2"/>
</dbReference>
<protein>
    <recommendedName>
        <fullName evidence="2">TETRATRICOPEPTIDE REPEAT FAMILY PROTEIN</fullName>
    </recommendedName>
</protein>
<dbReference type="PANTHER" id="PTHR11102:SF160">
    <property type="entry name" value="ERAD-ASSOCIATED E3 UBIQUITIN-PROTEIN LIGASE COMPONENT HRD3"/>
    <property type="match status" value="1"/>
</dbReference>
<proteinExistence type="predicted"/>
<organism evidence="1">
    <name type="scientific">hydrothermal vent metagenome</name>
    <dbReference type="NCBI Taxonomy" id="652676"/>
    <lineage>
        <taxon>unclassified sequences</taxon>
        <taxon>metagenomes</taxon>
        <taxon>ecological metagenomes</taxon>
    </lineage>
</organism>
<accession>A0A3B0Z636</accession>
<sequence>MDTEHLEQNNLLLAQLQKQYDDKMALFYDCQDRDEKRADEHYQTANNFEIQRNDVLADLTLEYLDANGASGLATLLGQDDTNPALDGDENVFFSQSNLPKECPWHNISHLDVRAAISNIFSPLTEHLPQLITLLKNQCHALFGIKFKKNGWHLLYVLKGQKQAYQYDSLVILAGGSPNASPIVNTRCEQYGWKIPEDLTTFYAVHNGFGVVAGLDHSFVFDGNYNSEDQISDSSNIGPFIPWYGLDQETDDCHLSGDNKKKISTRDELEQNIDSDIYLVQRDSIFPTQKCNETLYWNDCGNIPSVNLLGFMDIGGDALCFARAYEDHTDCAILAWYHDTGSESIELFFPIIDNRMTSHWKTDLCTSKHFFNLKERGAKGEFSAQVELSHTYRLGTGVRQNSKKAFSYLKMTARQSTVEDKILLARMYEEGFGVSQNKKEAQVWYKSVAEQGNVYAQYKLGRVYWNNDQETQAIHWFELAAKQQHIKAANRLGRAYDSGYGVTESQELAFQWYKIAADMGCMNSKLEAAMSYDYGCGTEQSFQDAFELYTEVANQGSSSAQYKLAVMYENGDYIDQSSEQAFQWFLKSAENENENAQEKVGHMYFTGEGVTQSFSSATYWFKQAYENCGC</sequence>
<evidence type="ECO:0000313" key="1">
    <source>
        <dbReference type="EMBL" id="VAW76824.1"/>
    </source>
</evidence>
<dbReference type="AlphaFoldDB" id="A0A3B0Z636"/>
<dbReference type="Pfam" id="PF08238">
    <property type="entry name" value="Sel1"/>
    <property type="match status" value="7"/>
</dbReference>
<dbReference type="InterPro" id="IPR050767">
    <property type="entry name" value="Sel1_AlgK"/>
</dbReference>
<name>A0A3B0Z636_9ZZZZ</name>
<dbReference type="Gene3D" id="1.25.40.10">
    <property type="entry name" value="Tetratricopeptide repeat domain"/>
    <property type="match status" value="2"/>
</dbReference>
<dbReference type="EMBL" id="UOFL01000114">
    <property type="protein sequence ID" value="VAW76824.1"/>
    <property type="molecule type" value="Genomic_DNA"/>
</dbReference>
<dbReference type="SMART" id="SM00671">
    <property type="entry name" value="SEL1"/>
    <property type="match status" value="7"/>
</dbReference>
<dbReference type="InterPro" id="IPR011990">
    <property type="entry name" value="TPR-like_helical_dom_sf"/>
</dbReference>
<dbReference type="InterPro" id="IPR006597">
    <property type="entry name" value="Sel1-like"/>
</dbReference>